<evidence type="ECO:0000313" key="5">
    <source>
        <dbReference type="EMBL" id="TDT71833.1"/>
    </source>
</evidence>
<dbReference type="Gene3D" id="1.10.10.10">
    <property type="entry name" value="Winged helix-like DNA-binding domain superfamily/Winged helix DNA-binding domain"/>
    <property type="match status" value="1"/>
</dbReference>
<dbReference type="NCBIfam" id="NF033788">
    <property type="entry name" value="HTH_metalloreg"/>
    <property type="match status" value="1"/>
</dbReference>
<organism evidence="5 6">
    <name type="scientific">Hypnocyclicus thermotrophus</name>
    <dbReference type="NCBI Taxonomy" id="1627895"/>
    <lineage>
        <taxon>Bacteria</taxon>
        <taxon>Fusobacteriati</taxon>
        <taxon>Fusobacteriota</taxon>
        <taxon>Fusobacteriia</taxon>
        <taxon>Fusobacteriales</taxon>
        <taxon>Fusobacteriaceae</taxon>
        <taxon>Hypnocyclicus</taxon>
    </lineage>
</organism>
<protein>
    <submittedName>
        <fullName evidence="5">ArsR family transcriptional regulator</fullName>
    </submittedName>
</protein>
<accession>A0AA46I603</accession>
<comment type="caution">
    <text evidence="5">The sequence shown here is derived from an EMBL/GenBank/DDBJ whole genome shotgun (WGS) entry which is preliminary data.</text>
</comment>
<dbReference type="InterPro" id="IPR036390">
    <property type="entry name" value="WH_DNA-bd_sf"/>
</dbReference>
<evidence type="ECO:0000259" key="4">
    <source>
        <dbReference type="PROSITE" id="PS50987"/>
    </source>
</evidence>
<dbReference type="InterPro" id="IPR051011">
    <property type="entry name" value="Metal_resp_trans_reg"/>
</dbReference>
<evidence type="ECO:0000256" key="3">
    <source>
        <dbReference type="ARBA" id="ARBA00023163"/>
    </source>
</evidence>
<keyword evidence="2" id="KW-0238">DNA-binding</keyword>
<dbReference type="AlphaFoldDB" id="A0AA46I603"/>
<keyword evidence="3" id="KW-0804">Transcription</keyword>
<dbReference type="Pfam" id="PF01022">
    <property type="entry name" value="HTH_5"/>
    <property type="match status" value="1"/>
</dbReference>
<feature type="domain" description="HTH arsR-type" evidence="4">
    <location>
        <begin position="1"/>
        <end position="92"/>
    </location>
</feature>
<name>A0AA46I603_9FUSO</name>
<dbReference type="SMART" id="SM00418">
    <property type="entry name" value="HTH_ARSR"/>
    <property type="match status" value="1"/>
</dbReference>
<dbReference type="GO" id="GO:0003677">
    <property type="term" value="F:DNA binding"/>
    <property type="evidence" value="ECO:0007669"/>
    <property type="project" value="UniProtKB-KW"/>
</dbReference>
<gene>
    <name evidence="5" type="ORF">EV215_0522</name>
</gene>
<evidence type="ECO:0000256" key="2">
    <source>
        <dbReference type="ARBA" id="ARBA00023125"/>
    </source>
</evidence>
<dbReference type="InterPro" id="IPR011991">
    <property type="entry name" value="ArsR-like_HTH"/>
</dbReference>
<dbReference type="Proteomes" id="UP000294678">
    <property type="component" value="Unassembled WGS sequence"/>
</dbReference>
<dbReference type="InterPro" id="IPR001845">
    <property type="entry name" value="HTH_ArsR_DNA-bd_dom"/>
</dbReference>
<dbReference type="PROSITE" id="PS50987">
    <property type="entry name" value="HTH_ARSR_2"/>
    <property type="match status" value="1"/>
</dbReference>
<dbReference type="PRINTS" id="PR00778">
    <property type="entry name" value="HTHARSR"/>
</dbReference>
<dbReference type="GO" id="GO:0003700">
    <property type="term" value="F:DNA-binding transcription factor activity"/>
    <property type="evidence" value="ECO:0007669"/>
    <property type="project" value="InterPro"/>
</dbReference>
<dbReference type="CDD" id="cd00090">
    <property type="entry name" value="HTH_ARSR"/>
    <property type="match status" value="1"/>
</dbReference>
<dbReference type="InterPro" id="IPR036388">
    <property type="entry name" value="WH-like_DNA-bd_sf"/>
</dbReference>
<evidence type="ECO:0000256" key="1">
    <source>
        <dbReference type="ARBA" id="ARBA00023015"/>
    </source>
</evidence>
<keyword evidence="1" id="KW-0805">Transcription regulation</keyword>
<dbReference type="SUPFAM" id="SSF46785">
    <property type="entry name" value="Winged helix' DNA-binding domain"/>
    <property type="match status" value="1"/>
</dbReference>
<reference evidence="5 6" key="1">
    <citation type="submission" date="2019-03" db="EMBL/GenBank/DDBJ databases">
        <title>Genomic Encyclopedia of Type Strains, Phase IV (KMG-IV): sequencing the most valuable type-strain genomes for metagenomic binning, comparative biology and taxonomic classification.</title>
        <authorList>
            <person name="Goeker M."/>
        </authorList>
    </citation>
    <scope>NUCLEOTIDE SEQUENCE [LARGE SCALE GENOMIC DNA]</scope>
    <source>
        <strain evidence="5 6">DSM 100055</strain>
    </source>
</reference>
<sequence>MNYDKVTIILKLLSNPIRLQILKTLCDRSENSLKTCVGELEKIIGVSQSSVSQHLAYMRNARILKYEKTGKIVCYEIQELKVKELIDFLDKL</sequence>
<keyword evidence="6" id="KW-1185">Reference proteome</keyword>
<proteinExistence type="predicted"/>
<dbReference type="PANTHER" id="PTHR43132:SF2">
    <property type="entry name" value="ARSENICAL RESISTANCE OPERON REPRESSOR ARSR-RELATED"/>
    <property type="match status" value="1"/>
</dbReference>
<dbReference type="RefSeq" id="WP_134112426.1">
    <property type="nucleotide sequence ID" value="NZ_SOBG01000002.1"/>
</dbReference>
<evidence type="ECO:0000313" key="6">
    <source>
        <dbReference type="Proteomes" id="UP000294678"/>
    </source>
</evidence>
<dbReference type="PANTHER" id="PTHR43132">
    <property type="entry name" value="ARSENICAL RESISTANCE OPERON REPRESSOR ARSR-RELATED"/>
    <property type="match status" value="1"/>
</dbReference>
<dbReference type="EMBL" id="SOBG01000002">
    <property type="protein sequence ID" value="TDT71833.1"/>
    <property type="molecule type" value="Genomic_DNA"/>
</dbReference>